<proteinExistence type="inferred from homology"/>
<feature type="region of interest" description="Disordered" evidence="11">
    <location>
        <begin position="547"/>
        <end position="573"/>
    </location>
</feature>
<evidence type="ECO:0000256" key="7">
    <source>
        <dbReference type="ARBA" id="ARBA00023134"/>
    </source>
</evidence>
<dbReference type="InterPro" id="IPR037875">
    <property type="entry name" value="Bms1_N"/>
</dbReference>
<dbReference type="GO" id="GO:0005524">
    <property type="term" value="F:ATP binding"/>
    <property type="evidence" value="ECO:0007669"/>
    <property type="project" value="UniProtKB-KW"/>
</dbReference>
<dbReference type="InterPro" id="IPR039761">
    <property type="entry name" value="Bms1/Tsr1"/>
</dbReference>
<dbReference type="SMART" id="SM01362">
    <property type="entry name" value="DUF663"/>
    <property type="match status" value="1"/>
</dbReference>
<dbReference type="PANTHER" id="PTHR12858:SF2">
    <property type="entry name" value="RIBOSOME BIOGENESIS PROTEIN BMS1 HOMOLOG"/>
    <property type="match status" value="1"/>
</dbReference>
<dbReference type="GO" id="GO:0034511">
    <property type="term" value="F:U3 snoRNA binding"/>
    <property type="evidence" value="ECO:0007669"/>
    <property type="project" value="TreeGrafter"/>
</dbReference>
<dbReference type="GO" id="GO:0000462">
    <property type="term" value="P:maturation of SSU-rRNA from tricistronic rRNA transcript (SSU-rRNA, 5.8S rRNA, LSU-rRNA)"/>
    <property type="evidence" value="ECO:0007669"/>
    <property type="project" value="TreeGrafter"/>
</dbReference>
<keyword evidence="14" id="KW-1185">Reference proteome</keyword>
<dbReference type="GO" id="GO:0000479">
    <property type="term" value="P:endonucleolytic cleavage of tricistronic rRNA transcript (SSU-rRNA, 5.8S rRNA, LSU-rRNA)"/>
    <property type="evidence" value="ECO:0007669"/>
    <property type="project" value="TreeGrafter"/>
</dbReference>
<dbReference type="CDD" id="cd01882">
    <property type="entry name" value="BMS1"/>
    <property type="match status" value="1"/>
</dbReference>
<feature type="region of interest" description="Disordered" evidence="11">
    <location>
        <begin position="1"/>
        <end position="85"/>
    </location>
</feature>
<dbReference type="PROSITE" id="PS51714">
    <property type="entry name" value="G_BMS1"/>
    <property type="match status" value="1"/>
</dbReference>
<sequence>MAGKAHRARKAGAKAKKKKDKKLKKHEQQVSGDGGSSLATSSGGRVKKILTKEQQRINNPKAFGVKSSLRARQNRARQADREQKRLHVPVLDKTPDEPPPMVVLVHGPPGVGKSTVIKSLVKHYARQNISDTKGPISVISGKSRRITLIECPKTLTGMIDASKVADLVLLVIDGNFGFEMETFEFLNLLQVHGFPKVMGVLTHLDMYKSKDRLKKVKKGLKARFWNEIYEGAKLFYFSGLINGKYPKREVLNLARFISVQKVRPLTWRSQHPYVVADRMEDITPPDVIHADPKCDRDVCLYGYVRGSNLRLQSRVHVAGAGDYDVMEVSELPDPCPLPEKGHRKSLSDKSRLIYAPMANLGNLTYDKDATYIDIPDWKVQFSGSKVPGQTDGSGEQMVMDLQQTGETVDEKLNQSSIQLFTGGRSVLAGDMDDSDESGSESEDYSSGESSSDEEGEEGDMDGGRAQSEEGKGSRIRRRAVFTEDHDQVKGRAFESDSDYSDGSEDEMEQGGSFLSAEAGAQWKDRMGKNIATIFSTRASDIMNLVYGSSGANASDESDSESDSEDGDDLDFFKPVGAQGTLSALYESDDCSKYRVKLDEDAWREDGDFESIRNRFVTGDWEAGNERGELRPQDDSGSDSELYGDFEDLESGEKFGGENEDKEESELAIRKAAKKATFDEDYDASGPTTDGEAAVPEEKEDPTSYFDMIKQDMNEKYSRARAELDAMDPQMRVTMEGYRPGSYVRLRFSGMPYELVKNFDPTSPLVVGGLLNNEHAVGLMRFRLKRHRWHKKILKNKDPLIFSMGWRRFQSIPVYNLQDVGGRYRMIKYTPEHMHCLATVYGPLAPLNTGLVAFQTLDASKATWRISATGTVLDFDHSSKIMKKLKIVGTPLKINRNTAFIEGMFNSDLEVAKFEGAGIKTVSGIRGTIKKACKVPGKKGVARCTFEDKILYKDIVFTRSWVQVEVPRFYNQIGEKLLTAPSSLSAAANAAKEENKFIPCKAFEGGREGYVFKTGDLGLGYYLDGSHTGEGGTSDDASVPIMKTVAQLRREENLGAPVNRDSLYTPIERVKRVFNPLQVPAKLQAALPYSSKPKLEKKRKRKTLEARRAVVPSASEKKAYTLMQQLQTIRNDKAAKKRAKRAEALERAAKRKPKEEAWREELKKAERKRRYTLQGQAAKREQRKLNR</sequence>
<dbReference type="GO" id="GO:0003924">
    <property type="term" value="F:GTPase activity"/>
    <property type="evidence" value="ECO:0007669"/>
    <property type="project" value="TreeGrafter"/>
</dbReference>
<evidence type="ECO:0000256" key="11">
    <source>
        <dbReference type="SAM" id="MobiDB-lite"/>
    </source>
</evidence>
<dbReference type="GO" id="GO:0005654">
    <property type="term" value="C:nucleoplasm"/>
    <property type="evidence" value="ECO:0007669"/>
    <property type="project" value="UniProtKB-ARBA"/>
</dbReference>
<evidence type="ECO:0000313" key="14">
    <source>
        <dbReference type="Proteomes" id="UP001472866"/>
    </source>
</evidence>
<gene>
    <name evidence="13" type="ORF">HKI87_07g48270</name>
</gene>
<dbReference type="GO" id="GO:0030686">
    <property type="term" value="C:90S preribosome"/>
    <property type="evidence" value="ECO:0007669"/>
    <property type="project" value="TreeGrafter"/>
</dbReference>
<dbReference type="EMBL" id="CP151507">
    <property type="protein sequence ID" value="WZN63279.1"/>
    <property type="molecule type" value="Genomic_DNA"/>
</dbReference>
<feature type="compositionally biased region" description="Basic residues" evidence="11">
    <location>
        <begin position="1"/>
        <end position="25"/>
    </location>
</feature>
<evidence type="ECO:0000256" key="3">
    <source>
        <dbReference type="ARBA" id="ARBA00022553"/>
    </source>
</evidence>
<feature type="compositionally biased region" description="Acidic residues" evidence="11">
    <location>
        <begin position="430"/>
        <end position="460"/>
    </location>
</feature>
<feature type="region of interest" description="Disordered" evidence="11">
    <location>
        <begin position="423"/>
        <end position="510"/>
    </location>
</feature>
<reference evidence="13 14" key="1">
    <citation type="submission" date="2024-03" db="EMBL/GenBank/DDBJ databases">
        <title>Complete genome sequence of the green alga Chloropicon roscoffensis RCC1871.</title>
        <authorList>
            <person name="Lemieux C."/>
            <person name="Pombert J.-F."/>
            <person name="Otis C."/>
            <person name="Turmel M."/>
        </authorList>
    </citation>
    <scope>NUCLEOTIDE SEQUENCE [LARGE SCALE GENOMIC DNA]</scope>
    <source>
        <strain evidence="13 14">RCC1871</strain>
    </source>
</reference>
<dbReference type="SMART" id="SM00785">
    <property type="entry name" value="AARP2CN"/>
    <property type="match status" value="1"/>
</dbReference>
<keyword evidence="5" id="KW-0378">Hydrolase</keyword>
<accession>A0AAX4PBE6</accession>
<dbReference type="InterPro" id="IPR027417">
    <property type="entry name" value="P-loop_NTPase"/>
</dbReference>
<keyword evidence="6" id="KW-0067">ATP-binding</keyword>
<feature type="compositionally biased region" description="Basic and acidic residues" evidence="11">
    <location>
        <begin position="1177"/>
        <end position="1186"/>
    </location>
</feature>
<dbReference type="SUPFAM" id="SSF52540">
    <property type="entry name" value="P-loop containing nucleoside triphosphate hydrolases"/>
    <property type="match status" value="1"/>
</dbReference>
<evidence type="ECO:0000256" key="4">
    <source>
        <dbReference type="ARBA" id="ARBA00022741"/>
    </source>
</evidence>
<evidence type="ECO:0000313" key="13">
    <source>
        <dbReference type="EMBL" id="WZN63279.1"/>
    </source>
</evidence>
<dbReference type="PANTHER" id="PTHR12858">
    <property type="entry name" value="RIBOSOME BIOGENESIS PROTEIN"/>
    <property type="match status" value="1"/>
</dbReference>
<dbReference type="GO" id="GO:0005525">
    <property type="term" value="F:GTP binding"/>
    <property type="evidence" value="ECO:0007669"/>
    <property type="project" value="UniProtKB-KW"/>
</dbReference>
<dbReference type="FunFam" id="3.40.50.300:FF:000105">
    <property type="entry name" value="BMS1 ribosome biogenesis factor"/>
    <property type="match status" value="1"/>
</dbReference>
<feature type="region of interest" description="Disordered" evidence="11">
    <location>
        <begin position="1130"/>
        <end position="1186"/>
    </location>
</feature>
<comment type="catalytic activity">
    <reaction evidence="9">
        <text>GTP + H2O = GDP + phosphate + H(+)</text>
        <dbReference type="Rhea" id="RHEA:19669"/>
        <dbReference type="ChEBI" id="CHEBI:15377"/>
        <dbReference type="ChEBI" id="CHEBI:15378"/>
        <dbReference type="ChEBI" id="CHEBI:37565"/>
        <dbReference type="ChEBI" id="CHEBI:43474"/>
        <dbReference type="ChEBI" id="CHEBI:58189"/>
    </reaction>
    <physiologicalReaction direction="left-to-right" evidence="9">
        <dbReference type="Rhea" id="RHEA:19670"/>
    </physiologicalReaction>
</comment>
<dbReference type="Pfam" id="PF04950">
    <property type="entry name" value="RIBIOP_C"/>
    <property type="match status" value="1"/>
</dbReference>
<evidence type="ECO:0000256" key="6">
    <source>
        <dbReference type="ARBA" id="ARBA00022840"/>
    </source>
</evidence>
<dbReference type="AlphaFoldDB" id="A0AAX4PBE6"/>
<keyword evidence="4" id="KW-0547">Nucleotide-binding</keyword>
<comment type="similarity">
    <text evidence="10">Belongs to the TRAFAC class translation factor GTPase superfamily. Bms1-like GTPase family. BMS1 subfamily.</text>
</comment>
<keyword evidence="7" id="KW-0342">GTP-binding</keyword>
<feature type="compositionally biased region" description="Acidic residues" evidence="11">
    <location>
        <begin position="555"/>
        <end position="569"/>
    </location>
</feature>
<feature type="domain" description="Bms1-type G" evidence="12">
    <location>
        <begin position="98"/>
        <end position="263"/>
    </location>
</feature>
<dbReference type="InterPro" id="IPR007034">
    <property type="entry name" value="BMS1_TSR1_C"/>
</dbReference>
<evidence type="ECO:0000256" key="10">
    <source>
        <dbReference type="ARBA" id="ARBA00061391"/>
    </source>
</evidence>
<feature type="compositionally biased region" description="Basic and acidic residues" evidence="11">
    <location>
        <begin position="1140"/>
        <end position="1163"/>
    </location>
</feature>
<dbReference type="InterPro" id="IPR012948">
    <property type="entry name" value="AARP2CN"/>
</dbReference>
<dbReference type="InterPro" id="IPR030387">
    <property type="entry name" value="G_Bms1/Tsr1_dom"/>
</dbReference>
<evidence type="ECO:0000256" key="9">
    <source>
        <dbReference type="ARBA" id="ARBA00049117"/>
    </source>
</evidence>
<evidence type="ECO:0000256" key="5">
    <source>
        <dbReference type="ARBA" id="ARBA00022801"/>
    </source>
</evidence>
<feature type="compositionally biased region" description="Acidic residues" evidence="11">
    <location>
        <begin position="495"/>
        <end position="508"/>
    </location>
</feature>
<evidence type="ECO:0000256" key="8">
    <source>
        <dbReference type="ARBA" id="ARBA00023242"/>
    </source>
</evidence>
<evidence type="ECO:0000256" key="2">
    <source>
        <dbReference type="ARBA" id="ARBA00022517"/>
    </source>
</evidence>
<dbReference type="Gene3D" id="3.40.50.300">
    <property type="entry name" value="P-loop containing nucleotide triphosphate hydrolases"/>
    <property type="match status" value="1"/>
</dbReference>
<dbReference type="Pfam" id="PF22298">
    <property type="entry name" value="Tsr1_G-like"/>
    <property type="match status" value="1"/>
</dbReference>
<dbReference type="GO" id="GO:0032040">
    <property type="term" value="C:small-subunit processome"/>
    <property type="evidence" value="ECO:0007669"/>
    <property type="project" value="UniProtKB-ARBA"/>
</dbReference>
<evidence type="ECO:0000256" key="1">
    <source>
        <dbReference type="ARBA" id="ARBA00004604"/>
    </source>
</evidence>
<feature type="region of interest" description="Disordered" evidence="11">
    <location>
        <begin position="622"/>
        <end position="643"/>
    </location>
</feature>
<name>A0AAX4PBE6_9CHLO</name>
<comment type="subcellular location">
    <subcellularLocation>
        <location evidence="1">Nucleus</location>
        <location evidence="1">Nucleolus</location>
    </subcellularLocation>
</comment>
<organism evidence="13 14">
    <name type="scientific">Chloropicon roscoffensis</name>
    <dbReference type="NCBI Taxonomy" id="1461544"/>
    <lineage>
        <taxon>Eukaryota</taxon>
        <taxon>Viridiplantae</taxon>
        <taxon>Chlorophyta</taxon>
        <taxon>Chloropicophyceae</taxon>
        <taxon>Chloropicales</taxon>
        <taxon>Chloropicaceae</taxon>
        <taxon>Chloropicon</taxon>
    </lineage>
</organism>
<evidence type="ECO:0000259" key="12">
    <source>
        <dbReference type="PROSITE" id="PS51714"/>
    </source>
</evidence>
<feature type="region of interest" description="Disordered" evidence="11">
    <location>
        <begin position="677"/>
        <end position="702"/>
    </location>
</feature>
<keyword evidence="2" id="KW-0690">Ribosome biogenesis</keyword>
<protein>
    <submittedName>
        <fullName evidence="13">Ribosome biogenesis protein Bms1</fullName>
    </submittedName>
</protein>
<dbReference type="Proteomes" id="UP001472866">
    <property type="component" value="Chromosome 07"/>
</dbReference>
<dbReference type="Pfam" id="PF08142">
    <property type="entry name" value="AARP2CN"/>
    <property type="match status" value="1"/>
</dbReference>
<keyword evidence="3" id="KW-0597">Phosphoprotein</keyword>
<keyword evidence="8" id="KW-0539">Nucleus</keyword>
<feature type="compositionally biased region" description="Basic and acidic residues" evidence="11">
    <location>
        <begin position="623"/>
        <end position="633"/>
    </location>
</feature>
<feature type="compositionally biased region" description="Basic and acidic residues" evidence="11">
    <location>
        <begin position="480"/>
        <end position="494"/>
    </location>
</feature>